<keyword evidence="2" id="KW-1185">Reference proteome</keyword>
<organism evidence="1 2">
    <name type="scientific">Paenibacillus mesotrionivorans</name>
    <dbReference type="NCBI Taxonomy" id="3160968"/>
    <lineage>
        <taxon>Bacteria</taxon>
        <taxon>Bacillati</taxon>
        <taxon>Bacillota</taxon>
        <taxon>Bacilli</taxon>
        <taxon>Bacillales</taxon>
        <taxon>Paenibacillaceae</taxon>
        <taxon>Paenibacillus</taxon>
    </lineage>
</organism>
<dbReference type="Proteomes" id="UP001631969">
    <property type="component" value="Unassembled WGS sequence"/>
</dbReference>
<accession>A0ACC7NXC1</accession>
<gene>
    <name evidence="1" type="ORF">ACI1P1_14100</name>
</gene>
<sequence>MKRKVAIVGAGPGGLAAGMLLSANGYDVSIYEKQPYIGGRSSLLQLPSYHFDRGATFLMMPQKWEELFLLAGRRLDDYVKLLPLDPMYRLQFGELRLEATTDRQEMRSRIESLFPGEGAGYERFMKEEAVKFSRVAPLLERPFGSWRDYLGGDLLRALPRLDATTTVHGRLSGYFRDERLRTAFCFQSKYLGMSPWECPGTFTILSYLEHAYGLMHPIGGINRLCEAMAEVIREHGGALYTGTGVSQVLVNGGRAHGVLLENGEKIEADEVIIGADFAHAAANLFAPGVLKKYSPQKLKEKKYSCSTFMLYLGIEGKVPLPHHTILFAEDYRSNVDDITKHKRLSEEPSIYIHNPSALDPTLAPSGHSALMILVPVPNTLASIPWEDEAAAFRRRVLDRLHTMPELQGLEGRIRMEHMVTPWDWRDQMHVYNGATFSLAHSLDQMLTLRPHNRFQEVDHCWLVGGGTHPGSGLPTILESAKISCAMLMNARKPHFTGLGRSIGKGAASWAAPER</sequence>
<reference evidence="1" key="1">
    <citation type="submission" date="2024-12" db="EMBL/GenBank/DDBJ databases">
        <authorList>
            <person name="Wu N."/>
        </authorList>
    </citation>
    <scope>NUCLEOTIDE SEQUENCE</scope>
    <source>
        <strain evidence="1">P15</strain>
    </source>
</reference>
<comment type="caution">
    <text evidence="1">The sequence shown here is derived from an EMBL/GenBank/DDBJ whole genome shotgun (WGS) entry which is preliminary data.</text>
</comment>
<evidence type="ECO:0000313" key="1">
    <source>
        <dbReference type="EMBL" id="MFM9329421.1"/>
    </source>
</evidence>
<protein>
    <submittedName>
        <fullName evidence="1">Phytoene desaturase family protein</fullName>
    </submittedName>
</protein>
<name>A0ACC7NXC1_9BACL</name>
<proteinExistence type="predicted"/>
<dbReference type="EMBL" id="JBJURJ010000008">
    <property type="protein sequence ID" value="MFM9329421.1"/>
    <property type="molecule type" value="Genomic_DNA"/>
</dbReference>
<evidence type="ECO:0000313" key="2">
    <source>
        <dbReference type="Proteomes" id="UP001631969"/>
    </source>
</evidence>